<dbReference type="NCBIfam" id="TIGR00214">
    <property type="entry name" value="lipB"/>
    <property type="match status" value="1"/>
</dbReference>
<evidence type="ECO:0000256" key="2">
    <source>
        <dbReference type="ARBA" id="ARBA00022490"/>
    </source>
</evidence>
<keyword evidence="3 6" id="KW-0808">Transferase</keyword>
<dbReference type="PROSITE" id="PS51733">
    <property type="entry name" value="BPL_LPL_CATALYTIC"/>
    <property type="match status" value="1"/>
</dbReference>
<dbReference type="InterPro" id="IPR004143">
    <property type="entry name" value="BPL_LPL_catalytic"/>
</dbReference>
<feature type="domain" description="BPL/LPL catalytic" evidence="11">
    <location>
        <begin position="35"/>
        <end position="210"/>
    </location>
</feature>
<comment type="pathway">
    <text evidence="1 6 7">Protein modification; protein lipoylation via endogenous pathway; protein N(6)-(lipoyl)lysine from octanoyl-[acyl-carrier-protein]: step 1/2.</text>
</comment>
<evidence type="ECO:0000256" key="4">
    <source>
        <dbReference type="ARBA" id="ARBA00023315"/>
    </source>
</evidence>
<dbReference type="EMBL" id="MTEJ01000012">
    <property type="protein sequence ID" value="OQX15658.1"/>
    <property type="molecule type" value="Genomic_DNA"/>
</dbReference>
<evidence type="ECO:0000256" key="9">
    <source>
        <dbReference type="PIRSR" id="PIRSR016262-2"/>
    </source>
</evidence>
<dbReference type="GO" id="GO:0009249">
    <property type="term" value="P:protein lipoylation"/>
    <property type="evidence" value="ECO:0007669"/>
    <property type="project" value="InterPro"/>
</dbReference>
<dbReference type="UniPathway" id="UPA00538">
    <property type="reaction ID" value="UER00592"/>
</dbReference>
<accession>A0A1Y1QWQ2</accession>
<dbReference type="PIRSF" id="PIRSF016262">
    <property type="entry name" value="LPLase"/>
    <property type="match status" value="1"/>
</dbReference>
<reference evidence="12 13" key="1">
    <citation type="submission" date="2017-01" db="EMBL/GenBank/DDBJ databases">
        <title>Novel large sulfur bacteria in the metagenomes of groundwater-fed chemosynthetic microbial mats in the Lake Huron basin.</title>
        <authorList>
            <person name="Sharrar A.M."/>
            <person name="Flood B.E."/>
            <person name="Bailey J.V."/>
            <person name="Jones D.S."/>
            <person name="Biddanda B."/>
            <person name="Ruberg S.A."/>
            <person name="Marcus D.N."/>
            <person name="Dick G.J."/>
        </authorList>
    </citation>
    <scope>NUCLEOTIDE SEQUENCE [LARGE SCALE GENOMIC DNA]</scope>
    <source>
        <strain evidence="12">A8</strain>
    </source>
</reference>
<evidence type="ECO:0000256" key="5">
    <source>
        <dbReference type="ARBA" id="ARBA00024732"/>
    </source>
</evidence>
<proteinExistence type="inferred from homology"/>
<comment type="caution">
    <text evidence="12">The sequence shown here is derived from an EMBL/GenBank/DDBJ whole genome shotgun (WGS) entry which is preliminary data.</text>
</comment>
<dbReference type="NCBIfam" id="NF010922">
    <property type="entry name" value="PRK14342.1"/>
    <property type="match status" value="1"/>
</dbReference>
<dbReference type="Gene3D" id="3.30.930.10">
    <property type="entry name" value="Bira Bifunctional Protein, Domain 2"/>
    <property type="match status" value="1"/>
</dbReference>
<evidence type="ECO:0000256" key="1">
    <source>
        <dbReference type="ARBA" id="ARBA00004821"/>
    </source>
</evidence>
<dbReference type="PROSITE" id="PS01313">
    <property type="entry name" value="LIPB"/>
    <property type="match status" value="1"/>
</dbReference>
<evidence type="ECO:0000259" key="11">
    <source>
        <dbReference type="PROSITE" id="PS51733"/>
    </source>
</evidence>
<feature type="active site" description="Acyl-thioester intermediate" evidence="6 8">
    <location>
        <position position="172"/>
    </location>
</feature>
<evidence type="ECO:0000256" key="7">
    <source>
        <dbReference type="PIRNR" id="PIRNR016262"/>
    </source>
</evidence>
<dbReference type="InterPro" id="IPR045864">
    <property type="entry name" value="aa-tRNA-synth_II/BPL/LPL"/>
</dbReference>
<dbReference type="PANTHER" id="PTHR10993:SF7">
    <property type="entry name" value="LIPOYLTRANSFERASE 2, MITOCHONDRIAL-RELATED"/>
    <property type="match status" value="1"/>
</dbReference>
<dbReference type="Pfam" id="PF21948">
    <property type="entry name" value="LplA-B_cat"/>
    <property type="match status" value="1"/>
</dbReference>
<feature type="binding site" evidence="6 9">
    <location>
        <begin position="154"/>
        <end position="156"/>
    </location>
    <ligand>
        <name>substrate</name>
    </ligand>
</feature>
<evidence type="ECO:0000256" key="8">
    <source>
        <dbReference type="PIRSR" id="PIRSR016262-1"/>
    </source>
</evidence>
<comment type="miscellaneous">
    <text evidence="6">In the reaction, the free carboxyl group of octanoic acid is attached via an amide linkage to the epsilon-amino group of a specific lysine residue of lipoyl domains of lipoate-dependent enzymes.</text>
</comment>
<gene>
    <name evidence="6" type="primary">lipB</name>
    <name evidence="12" type="ORF">BWK73_06135</name>
</gene>
<comment type="similarity">
    <text evidence="6 7">Belongs to the LipB family.</text>
</comment>
<dbReference type="GO" id="GO:0005737">
    <property type="term" value="C:cytoplasm"/>
    <property type="evidence" value="ECO:0007669"/>
    <property type="project" value="UniProtKB-SubCell"/>
</dbReference>
<feature type="site" description="Lowers pKa of active site Cys" evidence="6 10">
    <location>
        <position position="138"/>
    </location>
</feature>
<dbReference type="FunFam" id="3.30.930.10:FF:000020">
    <property type="entry name" value="Octanoyltransferase"/>
    <property type="match status" value="1"/>
</dbReference>
<comment type="function">
    <text evidence="5 6 7">Catalyzes the transfer of endogenously produced octanoic acid from octanoyl-acyl-carrier-protein onto the lipoyl domains of lipoate-dependent enzymes. Lipoyl-ACP can also act as a substrate although octanoyl-ACP is likely to be the physiological substrate.</text>
</comment>
<keyword evidence="4 6" id="KW-0012">Acyltransferase</keyword>
<dbReference type="GO" id="GO:0033819">
    <property type="term" value="F:lipoyl(octanoyl) transferase activity"/>
    <property type="evidence" value="ECO:0007669"/>
    <property type="project" value="UniProtKB-EC"/>
</dbReference>
<feature type="binding site" evidence="6 9">
    <location>
        <begin position="141"/>
        <end position="143"/>
    </location>
    <ligand>
        <name>substrate</name>
    </ligand>
</feature>
<dbReference type="EC" id="2.3.1.181" evidence="6 7"/>
<evidence type="ECO:0000313" key="12">
    <source>
        <dbReference type="EMBL" id="OQX15658.1"/>
    </source>
</evidence>
<evidence type="ECO:0000256" key="6">
    <source>
        <dbReference type="HAMAP-Rule" id="MF_00013"/>
    </source>
</evidence>
<dbReference type="CDD" id="cd16444">
    <property type="entry name" value="LipB"/>
    <property type="match status" value="1"/>
</dbReference>
<comment type="catalytic activity">
    <reaction evidence="6 7">
        <text>octanoyl-[ACP] + L-lysyl-[protein] = N(6)-octanoyl-L-lysyl-[protein] + holo-[ACP] + H(+)</text>
        <dbReference type="Rhea" id="RHEA:17665"/>
        <dbReference type="Rhea" id="RHEA-COMP:9636"/>
        <dbReference type="Rhea" id="RHEA-COMP:9685"/>
        <dbReference type="Rhea" id="RHEA-COMP:9752"/>
        <dbReference type="Rhea" id="RHEA-COMP:9928"/>
        <dbReference type="ChEBI" id="CHEBI:15378"/>
        <dbReference type="ChEBI" id="CHEBI:29969"/>
        <dbReference type="ChEBI" id="CHEBI:64479"/>
        <dbReference type="ChEBI" id="CHEBI:78463"/>
        <dbReference type="ChEBI" id="CHEBI:78809"/>
        <dbReference type="EC" id="2.3.1.181"/>
    </reaction>
</comment>
<feature type="binding site" evidence="6 9">
    <location>
        <begin position="74"/>
        <end position="81"/>
    </location>
    <ligand>
        <name>substrate</name>
    </ligand>
</feature>
<keyword evidence="2 6" id="KW-0963">Cytoplasm</keyword>
<dbReference type="Proteomes" id="UP000192491">
    <property type="component" value="Unassembled WGS sequence"/>
</dbReference>
<comment type="subcellular location">
    <subcellularLocation>
        <location evidence="6">Cytoplasm</location>
    </subcellularLocation>
</comment>
<evidence type="ECO:0000256" key="3">
    <source>
        <dbReference type="ARBA" id="ARBA00022679"/>
    </source>
</evidence>
<dbReference type="PANTHER" id="PTHR10993">
    <property type="entry name" value="OCTANOYLTRANSFERASE"/>
    <property type="match status" value="1"/>
</dbReference>
<organism evidence="12 13">
    <name type="scientific">Thiothrix lacustris</name>
    <dbReference type="NCBI Taxonomy" id="525917"/>
    <lineage>
        <taxon>Bacteria</taxon>
        <taxon>Pseudomonadati</taxon>
        <taxon>Pseudomonadota</taxon>
        <taxon>Gammaproteobacteria</taxon>
        <taxon>Thiotrichales</taxon>
        <taxon>Thiotrichaceae</taxon>
        <taxon>Thiothrix</taxon>
    </lineage>
</organism>
<evidence type="ECO:0000256" key="10">
    <source>
        <dbReference type="PIRSR" id="PIRSR016262-3"/>
    </source>
</evidence>
<dbReference type="InterPro" id="IPR020605">
    <property type="entry name" value="Octanoyltransferase_CS"/>
</dbReference>
<dbReference type="InterPro" id="IPR000544">
    <property type="entry name" value="Octanoyltransferase"/>
</dbReference>
<dbReference type="SUPFAM" id="SSF55681">
    <property type="entry name" value="Class II aaRS and biotin synthetases"/>
    <property type="match status" value="1"/>
</dbReference>
<name>A0A1Y1QWQ2_9GAMM</name>
<protein>
    <recommendedName>
        <fullName evidence="6 7">Octanoyltransferase</fullName>
        <ecNumber evidence="6 7">2.3.1.181</ecNumber>
    </recommendedName>
    <alternativeName>
        <fullName evidence="6">Lipoate-protein ligase B</fullName>
    </alternativeName>
    <alternativeName>
        <fullName evidence="6">Lipoyl/octanoyl transferase</fullName>
    </alternativeName>
    <alternativeName>
        <fullName evidence="6">Octanoyl-[acyl-carrier-protein]-protein N-octanoyltransferase</fullName>
    </alternativeName>
</protein>
<evidence type="ECO:0000313" key="13">
    <source>
        <dbReference type="Proteomes" id="UP000192491"/>
    </source>
</evidence>
<dbReference type="HAMAP" id="MF_00013">
    <property type="entry name" value="LipB"/>
    <property type="match status" value="1"/>
</dbReference>
<sequence length="216" mass="23655">MAADLTTTLIIRQLGLVEYAAVWQQMQAFTQQRSADTPDEIWLVQHLPVFTLGRNGKMEHVLAPGDIPVIPIDRGGQVTYHGPGQLVVYLLLDIRRKALGVRELVTALEQSVIDLLARYGVLALGDRAAPGVYVAGRKIAALGLRISKGCTYHGLSLNVAMDLEPFQRINPCGYQGLQVTQCEDLGMALPLAGLAQELCDCLAQRLHYPNAIWVQT</sequence>
<dbReference type="AlphaFoldDB" id="A0A1Y1QWQ2"/>